<evidence type="ECO:0000256" key="6">
    <source>
        <dbReference type="ARBA" id="ARBA00022679"/>
    </source>
</evidence>
<dbReference type="PANTHER" id="PTHR30160:SF19">
    <property type="entry name" value="LIPOPOLYSACCHARIDE HEPTOSYLTRANSFERASE 1"/>
    <property type="match status" value="1"/>
</dbReference>
<evidence type="ECO:0000256" key="5">
    <source>
        <dbReference type="ARBA" id="ARBA00022676"/>
    </source>
</evidence>
<reference evidence="15" key="1">
    <citation type="journal article" date="2019" name="Int. J. Syst. Evol. Microbiol.">
        <title>The Global Catalogue of Microorganisms (GCM) 10K type strain sequencing project: providing services to taxonomists for standard genome sequencing and annotation.</title>
        <authorList>
            <consortium name="The Broad Institute Genomics Platform"/>
            <consortium name="The Broad Institute Genome Sequencing Center for Infectious Disease"/>
            <person name="Wu L."/>
            <person name="Ma J."/>
        </authorList>
    </citation>
    <scope>NUCLEOTIDE SEQUENCE [LARGE SCALE GENOMIC DNA]</scope>
    <source>
        <strain evidence="15">CGMCC 4.7277</strain>
    </source>
</reference>
<evidence type="ECO:0000256" key="8">
    <source>
        <dbReference type="ARBA" id="ARBA00023136"/>
    </source>
</evidence>
<evidence type="ECO:0000256" key="11">
    <source>
        <dbReference type="ARBA" id="ARBA00044190"/>
    </source>
</evidence>
<evidence type="ECO:0000256" key="2">
    <source>
        <dbReference type="ARBA" id="ARBA00004713"/>
    </source>
</evidence>
<dbReference type="CDD" id="cd03789">
    <property type="entry name" value="GT9_LPS_heptosyltransferase"/>
    <property type="match status" value="1"/>
</dbReference>
<sequence>MKILLVKLSSLGDVVHTLPVLQDIRAALPKAQIDWVVEKSFAPLLARSPALQRIIPCEIRRWRKSPLSAATRQQWRAFKADLQQTPYDAVIDLHGLSKSALVARLARLAPGGKRYALANQTDGSGYEAPTRWVADVAIRVAPHIDAVRRSRELAARALGYAFKGAADFGLKVPPDLDELASLAPETIADAANQVALVHGTSRADKEWPLAHWVELGQRLNAAGYQVVLPHGNARELATSQAIAEALNLQASNAAVIWPLLSLDALTQQLARCAGVIGVDSGVSHIAVALDLPHVQIYNFDTAWRTGPGAGLPPGIVKRQVSVFAQPTPSVDQVWQAWLGCLDTVKAA</sequence>
<evidence type="ECO:0000256" key="10">
    <source>
        <dbReference type="ARBA" id="ARBA00044041"/>
    </source>
</evidence>
<evidence type="ECO:0000256" key="9">
    <source>
        <dbReference type="ARBA" id="ARBA00043995"/>
    </source>
</evidence>
<evidence type="ECO:0000256" key="12">
    <source>
        <dbReference type="ARBA" id="ARBA00044330"/>
    </source>
</evidence>
<evidence type="ECO:0000256" key="13">
    <source>
        <dbReference type="ARBA" id="ARBA00049201"/>
    </source>
</evidence>
<dbReference type="Proteomes" id="UP001596084">
    <property type="component" value="Unassembled WGS sequence"/>
</dbReference>
<proteinExistence type="inferred from homology"/>
<dbReference type="EMBL" id="JBHSMX010000012">
    <property type="protein sequence ID" value="MFC5520950.1"/>
    <property type="molecule type" value="Genomic_DNA"/>
</dbReference>
<keyword evidence="3" id="KW-1003">Cell membrane</keyword>
<evidence type="ECO:0000313" key="14">
    <source>
        <dbReference type="EMBL" id="MFC5520950.1"/>
    </source>
</evidence>
<comment type="similarity">
    <text evidence="9">Belongs to the glycosyltransferase 9 family.</text>
</comment>
<name>A0ABW0Q8A6_9BURK</name>
<keyword evidence="15" id="KW-1185">Reference proteome</keyword>
<keyword evidence="6" id="KW-0808">Transferase</keyword>
<dbReference type="NCBIfam" id="TIGR02193">
    <property type="entry name" value="heptsyl_trn_I"/>
    <property type="match status" value="1"/>
</dbReference>
<keyword evidence="7" id="KW-0448">Lipopolysaccharide biosynthesis</keyword>
<dbReference type="InterPro" id="IPR002201">
    <property type="entry name" value="Glyco_trans_9"/>
</dbReference>
<comment type="catalytic activity">
    <reaction evidence="13">
        <text>an alpha-Kdo-(2-&gt;4)-alpha-Kdo-(2-&gt;6)-lipid A + ADP-L-glycero-beta-D-manno-heptose = an L-alpha-D-Hep-(1-&gt;5)-[alpha-Kdo-(2-&gt;4)]-alpha-Kdo-(2-&gt;6)-lipid A + ADP + H(+)</text>
        <dbReference type="Rhea" id="RHEA:74067"/>
        <dbReference type="ChEBI" id="CHEBI:15378"/>
        <dbReference type="ChEBI" id="CHEBI:61506"/>
        <dbReference type="ChEBI" id="CHEBI:176431"/>
        <dbReference type="ChEBI" id="CHEBI:193068"/>
        <dbReference type="ChEBI" id="CHEBI:456216"/>
        <dbReference type="EC" id="2.4.99.23"/>
    </reaction>
</comment>
<evidence type="ECO:0000256" key="7">
    <source>
        <dbReference type="ARBA" id="ARBA00022985"/>
    </source>
</evidence>
<dbReference type="Gene3D" id="3.40.50.2000">
    <property type="entry name" value="Glycogen Phosphorylase B"/>
    <property type="match status" value="2"/>
</dbReference>
<dbReference type="SUPFAM" id="SSF53756">
    <property type="entry name" value="UDP-Glycosyltransferase/glycogen phosphorylase"/>
    <property type="match status" value="1"/>
</dbReference>
<protein>
    <recommendedName>
        <fullName evidence="11">Lipopolysaccharide heptosyltransferase 1</fullName>
        <ecNumber evidence="10">2.4.99.23</ecNumber>
    </recommendedName>
    <alternativeName>
        <fullName evidence="12">ADP-heptose:lipopolysaccharide heptosyltransferase I</fullName>
    </alternativeName>
</protein>
<comment type="caution">
    <text evidence="14">The sequence shown here is derived from an EMBL/GenBank/DDBJ whole genome shotgun (WGS) entry which is preliminary data.</text>
</comment>
<comment type="pathway">
    <text evidence="2">Bacterial outer membrane biogenesis; LPS core biosynthesis.</text>
</comment>
<comment type="subcellular location">
    <subcellularLocation>
        <location evidence="1">Cell inner membrane</location>
        <topology evidence="1">Peripheral membrane protein</topology>
        <orientation evidence="1">Cytoplasmic side</orientation>
    </subcellularLocation>
</comment>
<keyword evidence="5" id="KW-0328">Glycosyltransferase</keyword>
<dbReference type="InterPro" id="IPR051199">
    <property type="entry name" value="LPS_LOS_Heptosyltrfase"/>
</dbReference>
<accession>A0ABW0Q8A6</accession>
<evidence type="ECO:0000256" key="3">
    <source>
        <dbReference type="ARBA" id="ARBA00022475"/>
    </source>
</evidence>
<keyword evidence="4" id="KW-0997">Cell inner membrane</keyword>
<dbReference type="RefSeq" id="WP_068833720.1">
    <property type="nucleotide sequence ID" value="NZ_JBHSMX010000012.1"/>
</dbReference>
<evidence type="ECO:0000313" key="15">
    <source>
        <dbReference type="Proteomes" id="UP001596084"/>
    </source>
</evidence>
<gene>
    <name evidence="14" type="primary">waaC</name>
    <name evidence="14" type="ORF">ACFPP7_08460</name>
</gene>
<dbReference type="PANTHER" id="PTHR30160">
    <property type="entry name" value="TETRAACYLDISACCHARIDE 4'-KINASE-RELATED"/>
    <property type="match status" value="1"/>
</dbReference>
<dbReference type="Pfam" id="PF01075">
    <property type="entry name" value="Glyco_transf_9"/>
    <property type="match status" value="1"/>
</dbReference>
<evidence type="ECO:0000256" key="1">
    <source>
        <dbReference type="ARBA" id="ARBA00004515"/>
    </source>
</evidence>
<evidence type="ECO:0000256" key="4">
    <source>
        <dbReference type="ARBA" id="ARBA00022519"/>
    </source>
</evidence>
<keyword evidence="8" id="KW-0472">Membrane</keyword>
<dbReference type="InterPro" id="IPR011908">
    <property type="entry name" value="LipoPS_heptosylTferase-I"/>
</dbReference>
<dbReference type="EC" id="2.4.99.23" evidence="10"/>
<organism evidence="14 15">
    <name type="scientific">Polaromonas jejuensis</name>
    <dbReference type="NCBI Taxonomy" id="457502"/>
    <lineage>
        <taxon>Bacteria</taxon>
        <taxon>Pseudomonadati</taxon>
        <taxon>Pseudomonadota</taxon>
        <taxon>Betaproteobacteria</taxon>
        <taxon>Burkholderiales</taxon>
        <taxon>Comamonadaceae</taxon>
        <taxon>Polaromonas</taxon>
    </lineage>
</organism>